<dbReference type="InterPro" id="IPR002173">
    <property type="entry name" value="Carboh/pur_kinase_PfkB_CS"/>
</dbReference>
<protein>
    <recommendedName>
        <fullName evidence="3 13">Ribokinase</fullName>
        <shortName evidence="13">RK</shortName>
        <ecNumber evidence="2 13">2.7.1.15</ecNumber>
    </recommendedName>
</protein>
<dbReference type="InterPro" id="IPR011611">
    <property type="entry name" value="PfkB_dom"/>
</dbReference>
<keyword evidence="11 13" id="KW-0630">Potassium</keyword>
<feature type="binding site" evidence="13">
    <location>
        <position position="248"/>
    </location>
    <ligand>
        <name>K(+)</name>
        <dbReference type="ChEBI" id="CHEBI:29103"/>
    </ligand>
</feature>
<dbReference type="STRING" id="1140003.OMY_00454"/>
<dbReference type="SUPFAM" id="SSF53613">
    <property type="entry name" value="Ribokinase-like"/>
    <property type="match status" value="1"/>
</dbReference>
<dbReference type="InterPro" id="IPR002139">
    <property type="entry name" value="Ribo/fructo_kinase"/>
</dbReference>
<feature type="binding site" evidence="13">
    <location>
        <begin position="11"/>
        <end position="13"/>
    </location>
    <ligand>
        <name>substrate</name>
    </ligand>
</feature>
<proteinExistence type="inferred from homology"/>
<comment type="caution">
    <text evidence="13">Lacks conserved residue(s) required for the propagation of feature annotation.</text>
</comment>
<dbReference type="AlphaFoldDB" id="S0PFG9"/>
<feature type="binding site" evidence="13">
    <location>
        <position position="283"/>
    </location>
    <ligand>
        <name>K(+)</name>
        <dbReference type="ChEBI" id="CHEBI:29103"/>
    </ligand>
</feature>
<comment type="catalytic activity">
    <reaction evidence="13">
        <text>D-ribose + ATP = D-ribose 5-phosphate + ADP + H(+)</text>
        <dbReference type="Rhea" id="RHEA:13697"/>
        <dbReference type="ChEBI" id="CHEBI:15378"/>
        <dbReference type="ChEBI" id="CHEBI:30616"/>
        <dbReference type="ChEBI" id="CHEBI:47013"/>
        <dbReference type="ChEBI" id="CHEBI:78346"/>
        <dbReference type="ChEBI" id="CHEBI:456216"/>
        <dbReference type="EC" id="2.7.1.15"/>
    </reaction>
</comment>
<feature type="binding site" evidence="13">
    <location>
        <position position="292"/>
    </location>
    <ligand>
        <name>K(+)</name>
        <dbReference type="ChEBI" id="CHEBI:29103"/>
    </ligand>
</feature>
<feature type="binding site" evidence="13">
    <location>
        <begin position="251"/>
        <end position="252"/>
    </location>
    <ligand>
        <name>ATP</name>
        <dbReference type="ChEBI" id="CHEBI:30616"/>
    </ligand>
</feature>
<evidence type="ECO:0000256" key="1">
    <source>
        <dbReference type="ARBA" id="ARBA00005380"/>
    </source>
</evidence>
<evidence type="ECO:0000313" key="16">
    <source>
        <dbReference type="Proteomes" id="UP000015961"/>
    </source>
</evidence>
<keyword evidence="16" id="KW-1185">Reference proteome</keyword>
<dbReference type="PANTHER" id="PTHR10584:SF166">
    <property type="entry name" value="RIBOKINASE"/>
    <property type="match status" value="1"/>
</dbReference>
<evidence type="ECO:0000256" key="11">
    <source>
        <dbReference type="ARBA" id="ARBA00022958"/>
    </source>
</evidence>
<evidence type="ECO:0000256" key="9">
    <source>
        <dbReference type="ARBA" id="ARBA00022840"/>
    </source>
</evidence>
<keyword evidence="4 13" id="KW-0963">Cytoplasm</keyword>
<feature type="binding site" evidence="13">
    <location>
        <position position="184"/>
    </location>
    <ligand>
        <name>ATP</name>
        <dbReference type="ChEBI" id="CHEBI:30616"/>
    </ligand>
</feature>
<comment type="pathway">
    <text evidence="13">Carbohydrate metabolism; D-ribose degradation; D-ribose 5-phosphate from beta-D-ribopyranose: step 2/2.</text>
</comment>
<feature type="binding site" evidence="13">
    <location>
        <position position="140"/>
    </location>
    <ligand>
        <name>substrate</name>
    </ligand>
</feature>
<comment type="similarity">
    <text evidence="1">Belongs to the carbohydrate kinase pfkB family.</text>
</comment>
<evidence type="ECO:0000256" key="3">
    <source>
        <dbReference type="ARBA" id="ARBA00016943"/>
    </source>
</evidence>
<evidence type="ECO:0000259" key="14">
    <source>
        <dbReference type="Pfam" id="PF00294"/>
    </source>
</evidence>
<comment type="subunit">
    <text evidence="13">Homodimer.</text>
</comment>
<dbReference type="InterPro" id="IPR029056">
    <property type="entry name" value="Ribokinase-like"/>
</dbReference>
<dbReference type="CDD" id="cd01174">
    <property type="entry name" value="ribokinase"/>
    <property type="match status" value="1"/>
</dbReference>
<reference evidence="15 16" key="1">
    <citation type="submission" date="2013-03" db="EMBL/GenBank/DDBJ databases">
        <title>The Genome Sequence of Enterococcus sulfureus ATCC_49903 (PacBio/Illumina hybrid assembly).</title>
        <authorList>
            <consortium name="The Broad Institute Genomics Platform"/>
            <consortium name="The Broad Institute Genome Sequencing Center for Infectious Disease"/>
            <person name="Earl A."/>
            <person name="Russ C."/>
            <person name="Gilmore M."/>
            <person name="Surin D."/>
            <person name="Walker B."/>
            <person name="Young S."/>
            <person name="Zeng Q."/>
            <person name="Gargeya S."/>
            <person name="Fitzgerald M."/>
            <person name="Haas B."/>
            <person name="Abouelleil A."/>
            <person name="Allen A.W."/>
            <person name="Alvarado L."/>
            <person name="Arachchi H.M."/>
            <person name="Berlin A.M."/>
            <person name="Chapman S.B."/>
            <person name="Gainer-Dewar J."/>
            <person name="Goldberg J."/>
            <person name="Griggs A."/>
            <person name="Gujja S."/>
            <person name="Hansen M."/>
            <person name="Howarth C."/>
            <person name="Imamovic A."/>
            <person name="Ireland A."/>
            <person name="Larimer J."/>
            <person name="McCowan C."/>
            <person name="Murphy C."/>
            <person name="Pearson M."/>
            <person name="Poon T.W."/>
            <person name="Priest M."/>
            <person name="Roberts A."/>
            <person name="Saif S."/>
            <person name="Shea T."/>
            <person name="Sisk P."/>
            <person name="Sykes S."/>
            <person name="Wortman J."/>
            <person name="Nusbaum C."/>
            <person name="Birren B."/>
        </authorList>
    </citation>
    <scope>NUCLEOTIDE SEQUENCE [LARGE SCALE GENOMIC DNA]</scope>
    <source>
        <strain evidence="15 16">ATCC 49903</strain>
    </source>
</reference>
<keyword evidence="5 13" id="KW-0808">Transferase</keyword>
<name>S0PFG9_9ENTE</name>
<evidence type="ECO:0000256" key="10">
    <source>
        <dbReference type="ARBA" id="ARBA00022842"/>
    </source>
</evidence>
<dbReference type="UniPathway" id="UPA00916">
    <property type="reaction ID" value="UER00889"/>
</dbReference>
<keyword evidence="12 13" id="KW-0119">Carbohydrate metabolism</keyword>
<dbReference type="HAMAP" id="MF_01987">
    <property type="entry name" value="Ribokinase"/>
    <property type="match status" value="1"/>
</dbReference>
<comment type="caution">
    <text evidence="15">The sequence shown here is derived from an EMBL/GenBank/DDBJ whole genome shotgun (WGS) entry which is preliminary data.</text>
</comment>
<dbReference type="PROSITE" id="PS00584">
    <property type="entry name" value="PFKB_KINASES_2"/>
    <property type="match status" value="1"/>
</dbReference>
<keyword evidence="8 13" id="KW-0418">Kinase</keyword>
<feature type="binding site" evidence="13">
    <location>
        <position position="288"/>
    </location>
    <ligand>
        <name>K(+)</name>
        <dbReference type="ChEBI" id="CHEBI:29103"/>
    </ligand>
</feature>
<feature type="binding site" evidence="13">
    <location>
        <position position="252"/>
    </location>
    <ligand>
        <name>substrate</name>
    </ligand>
</feature>
<keyword evidence="9 13" id="KW-0067">ATP-binding</keyword>
<feature type="active site" description="Proton acceptor" evidence="13">
    <location>
        <position position="252"/>
    </location>
</feature>
<evidence type="ECO:0000256" key="12">
    <source>
        <dbReference type="ARBA" id="ARBA00023277"/>
    </source>
</evidence>
<comment type="cofactor">
    <cofactor evidence="13">
        <name>Mg(2+)</name>
        <dbReference type="ChEBI" id="CHEBI:18420"/>
    </cofactor>
    <text evidence="13">Requires a divalent cation, most likely magnesium in vivo, as an electrophilic catalyst to aid phosphoryl group transfer. It is the chelate of the metal and the nucleotide that is the actual substrate.</text>
</comment>
<dbReference type="PATRIC" id="fig|1140003.3.peg.449"/>
<evidence type="ECO:0000256" key="5">
    <source>
        <dbReference type="ARBA" id="ARBA00022679"/>
    </source>
</evidence>
<keyword evidence="6 13" id="KW-0479">Metal-binding</keyword>
<comment type="subcellular location">
    <subcellularLocation>
        <location evidence="13">Cytoplasm</location>
    </subcellularLocation>
</comment>
<dbReference type="Gene3D" id="3.40.1190.20">
    <property type="match status" value="1"/>
</dbReference>
<sequence length="304" mass="32622">MNPITVVGSINLDTNLRVAYMPKPGETIHTKEMYTAGGGKGANQAVSAKRSGASTHFIGAIGDDAAGQVMLDLLKQEEIDVSGIKELENKRTGQAFITVDEAGENSIMIHSGANNAFSKQDIQKNQQLITDSQCVIAQFESPIDSTLEAFLIARKSDVCTILNPAPALQAPEELLRATDIIVPNETETQILTTITITDEQSMKQAADYFHHLGVKIVIITLGSKGAFYSTGKETGIVDAFKVKAVDTTAAGDTFIGAFASQLRPDLSNFVEAIRYGNLASSIAVQRFGAQPSIPFKEEIEEANK</sequence>
<feature type="domain" description="Carbohydrate kinase PfkB" evidence="14">
    <location>
        <begin position="4"/>
        <end position="294"/>
    </location>
</feature>
<evidence type="ECO:0000256" key="13">
    <source>
        <dbReference type="HAMAP-Rule" id="MF_01987"/>
    </source>
</evidence>
<dbReference type="Pfam" id="PF00294">
    <property type="entry name" value="PfkB"/>
    <property type="match status" value="1"/>
</dbReference>
<dbReference type="GO" id="GO:0004747">
    <property type="term" value="F:ribokinase activity"/>
    <property type="evidence" value="ECO:0007669"/>
    <property type="project" value="UniProtKB-UniRule"/>
</dbReference>
<dbReference type="EC" id="2.7.1.15" evidence="2 13"/>
<feature type="binding site" evidence="13">
    <location>
        <begin position="220"/>
        <end position="225"/>
    </location>
    <ligand>
        <name>ATP</name>
        <dbReference type="ChEBI" id="CHEBI:30616"/>
    </ligand>
</feature>
<evidence type="ECO:0000313" key="15">
    <source>
        <dbReference type="EMBL" id="EOT87393.1"/>
    </source>
</evidence>
<dbReference type="PRINTS" id="PR00990">
    <property type="entry name" value="RIBOKINASE"/>
</dbReference>
<evidence type="ECO:0000256" key="8">
    <source>
        <dbReference type="ARBA" id="ARBA00022777"/>
    </source>
</evidence>
<feature type="binding site" evidence="13">
    <location>
        <position position="286"/>
    </location>
    <ligand>
        <name>K(+)</name>
        <dbReference type="ChEBI" id="CHEBI:29103"/>
    </ligand>
</feature>
<dbReference type="GO" id="GO:0019303">
    <property type="term" value="P:D-ribose catabolic process"/>
    <property type="evidence" value="ECO:0007669"/>
    <property type="project" value="UniProtKB-UniRule"/>
</dbReference>
<dbReference type="eggNOG" id="COG0524">
    <property type="taxonomic scope" value="Bacteria"/>
</dbReference>
<dbReference type="FunFam" id="3.40.1190.20:FF:000012">
    <property type="entry name" value="Ribokinase"/>
    <property type="match status" value="1"/>
</dbReference>
<evidence type="ECO:0000256" key="7">
    <source>
        <dbReference type="ARBA" id="ARBA00022741"/>
    </source>
</evidence>
<dbReference type="EMBL" id="ASWO01000001">
    <property type="protein sequence ID" value="EOT87393.1"/>
    <property type="molecule type" value="Genomic_DNA"/>
</dbReference>
<feature type="binding site" evidence="13">
    <location>
        <position position="277"/>
    </location>
    <ligand>
        <name>ATP</name>
        <dbReference type="ChEBI" id="CHEBI:30616"/>
    </ligand>
</feature>
<dbReference type="GO" id="GO:0005829">
    <property type="term" value="C:cytosol"/>
    <property type="evidence" value="ECO:0007669"/>
    <property type="project" value="TreeGrafter"/>
</dbReference>
<keyword evidence="10 13" id="KW-0460">Magnesium</keyword>
<organism evidence="15 16">
    <name type="scientific">Enterococcus sulfureus ATCC 49903</name>
    <dbReference type="NCBI Taxonomy" id="1140003"/>
    <lineage>
        <taxon>Bacteria</taxon>
        <taxon>Bacillati</taxon>
        <taxon>Bacillota</taxon>
        <taxon>Bacilli</taxon>
        <taxon>Lactobacillales</taxon>
        <taxon>Enterococcaceae</taxon>
        <taxon>Enterococcus</taxon>
    </lineage>
</organism>
<evidence type="ECO:0000256" key="6">
    <source>
        <dbReference type="ARBA" id="ARBA00022723"/>
    </source>
</evidence>
<dbReference type="Proteomes" id="UP000015961">
    <property type="component" value="Unassembled WGS sequence"/>
</dbReference>
<dbReference type="GO" id="GO:0046872">
    <property type="term" value="F:metal ion binding"/>
    <property type="evidence" value="ECO:0007669"/>
    <property type="project" value="UniProtKB-KW"/>
</dbReference>
<evidence type="ECO:0000256" key="4">
    <source>
        <dbReference type="ARBA" id="ARBA00022490"/>
    </source>
</evidence>
<dbReference type="OrthoDB" id="9775849at2"/>
<comment type="function">
    <text evidence="13">Catalyzes the phosphorylation of ribose at O-5 in a reaction requiring ATP and magnesium. The resulting D-ribose-5-phosphate can then be used either for sythesis of nucleotides, histidine, and tryptophan, or as a component of the pentose phosphate pathway.</text>
</comment>
<feature type="binding site" evidence="13">
    <location>
        <begin position="39"/>
        <end position="43"/>
    </location>
    <ligand>
        <name>substrate</name>
    </ligand>
</feature>
<dbReference type="RefSeq" id="WP_016184945.1">
    <property type="nucleotide sequence ID" value="NZ_ASWO01000001.1"/>
</dbReference>
<dbReference type="PANTHER" id="PTHR10584">
    <property type="entry name" value="SUGAR KINASE"/>
    <property type="match status" value="1"/>
</dbReference>
<evidence type="ECO:0000256" key="2">
    <source>
        <dbReference type="ARBA" id="ARBA00012035"/>
    </source>
</evidence>
<accession>S0PFG9</accession>
<keyword evidence="7 13" id="KW-0547">Nucleotide-binding</keyword>
<dbReference type="InterPro" id="IPR011877">
    <property type="entry name" value="Ribokinase"/>
</dbReference>
<gene>
    <name evidence="13" type="primary">rbsK</name>
    <name evidence="15" type="ORF">I573_00449</name>
</gene>
<dbReference type="GO" id="GO:0005524">
    <property type="term" value="F:ATP binding"/>
    <property type="evidence" value="ECO:0007669"/>
    <property type="project" value="UniProtKB-UniRule"/>
</dbReference>
<feature type="binding site" evidence="13">
    <location>
        <position position="246"/>
    </location>
    <ligand>
        <name>K(+)</name>
        <dbReference type="ChEBI" id="CHEBI:29103"/>
    </ligand>
</feature>
<comment type="activity regulation">
    <text evidence="13">Activated by a monovalent cation that binds near, but not in, the active site. The most likely occupant of the site in vivo is potassium. Ion binding induces a conformational change that may alter substrate affinity.</text>
</comment>
<comment type="similarity">
    <text evidence="13">Belongs to the carbohydrate kinase PfkB family. Ribokinase subfamily.</text>
</comment>
<dbReference type="NCBIfam" id="NF008353">
    <property type="entry name" value="PRK11142.1"/>
    <property type="match status" value="1"/>
</dbReference>
<dbReference type="NCBIfam" id="TIGR02152">
    <property type="entry name" value="D_ribokin_bact"/>
    <property type="match status" value="1"/>
</dbReference>